<dbReference type="InterPro" id="IPR011990">
    <property type="entry name" value="TPR-like_helical_dom_sf"/>
</dbReference>
<dbReference type="Pfam" id="PF13424">
    <property type="entry name" value="TPR_12"/>
    <property type="match status" value="1"/>
</dbReference>
<feature type="repeat" description="TPR" evidence="1">
    <location>
        <begin position="256"/>
        <end position="289"/>
    </location>
</feature>
<dbReference type="PANTHER" id="PTHR12558">
    <property type="entry name" value="CELL DIVISION CYCLE 16,23,27"/>
    <property type="match status" value="1"/>
</dbReference>
<accession>A0ABT6NAV3</accession>
<evidence type="ECO:0000313" key="2">
    <source>
        <dbReference type="EMBL" id="MDH8677550.1"/>
    </source>
</evidence>
<dbReference type="Pfam" id="PF13181">
    <property type="entry name" value="TPR_8"/>
    <property type="match status" value="1"/>
</dbReference>
<feature type="repeat" description="TPR" evidence="1">
    <location>
        <begin position="290"/>
        <end position="323"/>
    </location>
</feature>
<organism evidence="2 3">
    <name type="scientific">Fusibacter bizertensis</name>
    <dbReference type="NCBI Taxonomy" id="1488331"/>
    <lineage>
        <taxon>Bacteria</taxon>
        <taxon>Bacillati</taxon>
        <taxon>Bacillota</taxon>
        <taxon>Clostridia</taxon>
        <taxon>Eubacteriales</taxon>
        <taxon>Eubacteriales Family XII. Incertae Sedis</taxon>
        <taxon>Fusibacter</taxon>
    </lineage>
</organism>
<dbReference type="Gene3D" id="1.25.40.10">
    <property type="entry name" value="Tetratricopeptide repeat domain"/>
    <property type="match status" value="2"/>
</dbReference>
<keyword evidence="3" id="KW-1185">Reference proteome</keyword>
<dbReference type="PROSITE" id="PS50293">
    <property type="entry name" value="TPR_REGION"/>
    <property type="match status" value="1"/>
</dbReference>
<evidence type="ECO:0000313" key="3">
    <source>
        <dbReference type="Proteomes" id="UP001158045"/>
    </source>
</evidence>
<proteinExistence type="predicted"/>
<comment type="caution">
    <text evidence="2">The sequence shown here is derived from an EMBL/GenBank/DDBJ whole genome shotgun (WGS) entry which is preliminary data.</text>
</comment>
<reference evidence="2 3" key="1">
    <citation type="submission" date="2023-04" db="EMBL/GenBank/DDBJ databases">
        <title>Fusibacter bizertensis strain WBS, isolated from littoral bottom sediments of the Arctic seas - biochemical and genomic analysis.</title>
        <authorList>
            <person name="Brioukhanov A.L."/>
        </authorList>
    </citation>
    <scope>NUCLEOTIDE SEQUENCE [LARGE SCALE GENOMIC DNA]</scope>
    <source>
        <strain evidence="2 3">WBS</strain>
    </source>
</reference>
<keyword evidence="1" id="KW-0802">TPR repeat</keyword>
<dbReference type="SUPFAM" id="SSF48452">
    <property type="entry name" value="TPR-like"/>
    <property type="match status" value="1"/>
</dbReference>
<gene>
    <name evidence="2" type="ORF">QE109_05300</name>
</gene>
<sequence>MAKMLKRFIDEVVFIELKPGHSLSIKGVDFPENITLPVFIDDLAKGIKANEVEEIPVLGLIKGLVYIVGSEARIEHYNFYVSLLVALDNQITDTHAKLVTSILMDGLRLADDQHYANAILYFNAVLKLDPSNVDAFYNMGRSFQDLANEDERSELKKLAKYCFEKCLEFDPDFAYSHFSLGFLFYNEENFQFAQMHWLHALRIGLTDEMKEEVVVGLGRVKDKAAYEKGYELILSGRVDEGLEILKALEEDHDEWWNLLFFIGVGYRMQEQYEDALSYFLKVMSLNTGHIQTMNELGICLLSLGDYDEAEKYFKEAIRLSPQNAEIICNLGIVYYNRGDDLTARSYFQNASELAPDDEVVQMWKDHINKKLM</sequence>
<dbReference type="PANTHER" id="PTHR12558:SF13">
    <property type="entry name" value="CELL DIVISION CYCLE PROTEIN 27 HOMOLOG"/>
    <property type="match status" value="1"/>
</dbReference>
<dbReference type="InterPro" id="IPR019734">
    <property type="entry name" value="TPR_rpt"/>
</dbReference>
<dbReference type="SMART" id="SM00028">
    <property type="entry name" value="TPR"/>
    <property type="match status" value="6"/>
</dbReference>
<name>A0ABT6NAV3_9FIRM</name>
<evidence type="ECO:0000256" key="1">
    <source>
        <dbReference type="PROSITE-ProRule" id="PRU00339"/>
    </source>
</evidence>
<dbReference type="PROSITE" id="PS50005">
    <property type="entry name" value="TPR"/>
    <property type="match status" value="3"/>
</dbReference>
<dbReference type="EMBL" id="JARYZI010000003">
    <property type="protein sequence ID" value="MDH8677550.1"/>
    <property type="molecule type" value="Genomic_DNA"/>
</dbReference>
<feature type="repeat" description="TPR" evidence="1">
    <location>
        <begin position="324"/>
        <end position="357"/>
    </location>
</feature>
<dbReference type="Proteomes" id="UP001158045">
    <property type="component" value="Unassembled WGS sequence"/>
</dbReference>
<protein>
    <submittedName>
        <fullName evidence="2">Tetratricopeptide repeat protein</fullName>
    </submittedName>
</protein>